<accession>K4FU01</accession>
<dbReference type="EMBL" id="JX052611">
    <property type="protein sequence ID" value="AFK10839.1"/>
    <property type="molecule type" value="mRNA"/>
</dbReference>
<evidence type="ECO:0000256" key="13">
    <source>
        <dbReference type="ARBA" id="ARBA00023128"/>
    </source>
</evidence>
<reference evidence="18" key="3">
    <citation type="journal article" date="2012" name="PLoS ONE">
        <title>Sequencing and Analysis of Full-Length cDNAs, 5'-ESTs and 3'-ESTs from a Cartilaginous Fish, the Elephant Shark (Callorhinchus milii).</title>
        <authorList>
            <person name="Tan Y.Y."/>
            <person name="Kodzius R."/>
            <person name="Tay B.H."/>
            <person name="Tay A."/>
            <person name="Brenner S."/>
            <person name="Venkatesh B."/>
        </authorList>
    </citation>
    <scope>NUCLEOTIDE SEQUENCE</scope>
    <source>
        <tissue evidence="18">Intestine</tissue>
    </source>
</reference>
<reference evidence="20" key="4">
    <citation type="journal article" date="2014" name="Nature">
        <title>Elephant shark genome provides unique insights into gnathostome evolution.</title>
        <authorList>
            <consortium name="International Elephant Shark Genome Sequencing Consortium"/>
            <person name="Venkatesh B."/>
            <person name="Lee A.P."/>
            <person name="Ravi V."/>
            <person name="Maurya A.K."/>
            <person name="Lian M.M."/>
            <person name="Swann J.B."/>
            <person name="Ohta Y."/>
            <person name="Flajnik M.F."/>
            <person name="Sutoh Y."/>
            <person name="Kasahara M."/>
            <person name="Hoon S."/>
            <person name="Gangu V."/>
            <person name="Roy S.W."/>
            <person name="Irimia M."/>
            <person name="Korzh V."/>
            <person name="Kondrychyn I."/>
            <person name="Lim Z.W."/>
            <person name="Tay B.H."/>
            <person name="Tohari S."/>
            <person name="Kong K.W."/>
            <person name="Ho S."/>
            <person name="Lorente-Galdos B."/>
            <person name="Quilez J."/>
            <person name="Marques-Bonet T."/>
            <person name="Raney B.J."/>
            <person name="Ingham P.W."/>
            <person name="Tay A."/>
            <person name="Hillier L.W."/>
            <person name="Minx P."/>
            <person name="Boehm T."/>
            <person name="Wilson R.K."/>
            <person name="Brenner S."/>
            <person name="Warren W.C."/>
        </authorList>
    </citation>
    <scope>NUCLEOTIDE SEQUENCE [LARGE SCALE GENOMIC DNA]</scope>
</reference>
<evidence type="ECO:0000256" key="2">
    <source>
        <dbReference type="ARBA" id="ARBA00004434"/>
    </source>
</evidence>
<proteinExistence type="evidence at transcript level"/>
<gene>
    <name evidence="19" type="primary">ndufc1</name>
</gene>
<feature type="transmembrane region" description="Helical" evidence="17">
    <location>
        <begin position="36"/>
        <end position="55"/>
    </location>
</feature>
<dbReference type="STRING" id="7868.ENSCMIP00000000267"/>
<evidence type="ECO:0000256" key="12">
    <source>
        <dbReference type="ARBA" id="ARBA00022989"/>
    </source>
</evidence>
<evidence type="ECO:0000256" key="6">
    <source>
        <dbReference type="ARBA" id="ARBA00022448"/>
    </source>
</evidence>
<evidence type="ECO:0000256" key="3">
    <source>
        <dbReference type="ARBA" id="ARBA00008713"/>
    </source>
</evidence>
<dbReference type="AlphaFoldDB" id="K4FU01"/>
<dbReference type="CTD" id="4717"/>
<keyword evidence="7" id="KW-0679">Respiratory chain</keyword>
<dbReference type="RefSeq" id="XP_007895874.1">
    <property type="nucleotide sequence ID" value="XM_007897683.2"/>
</dbReference>
<keyword evidence="12 17" id="KW-1133">Transmembrane helix</keyword>
<dbReference type="InterPro" id="IPR026192">
    <property type="entry name" value="NDUFC1"/>
</dbReference>
<dbReference type="GeneTree" id="ENSGT01030000235247"/>
<evidence type="ECO:0000256" key="17">
    <source>
        <dbReference type="SAM" id="Phobius"/>
    </source>
</evidence>
<evidence type="ECO:0000256" key="7">
    <source>
        <dbReference type="ARBA" id="ARBA00022660"/>
    </source>
</evidence>
<dbReference type="GO" id="GO:0045271">
    <property type="term" value="C:respiratory chain complex I"/>
    <property type="evidence" value="ECO:0007669"/>
    <property type="project" value="InterPro"/>
</dbReference>
<dbReference type="KEGG" id="cmk:103181302"/>
<evidence type="ECO:0000313" key="18">
    <source>
        <dbReference type="EMBL" id="AFK10839.1"/>
    </source>
</evidence>
<keyword evidence="11" id="KW-0249">Electron transport</keyword>
<dbReference type="Proteomes" id="UP000314986">
    <property type="component" value="Unassembled WGS sequence"/>
</dbReference>
<evidence type="ECO:0000256" key="16">
    <source>
        <dbReference type="ARBA" id="ARBA00032841"/>
    </source>
</evidence>
<dbReference type="GO" id="GO:0005743">
    <property type="term" value="C:mitochondrial inner membrane"/>
    <property type="evidence" value="ECO:0007669"/>
    <property type="project" value="UniProtKB-SubCell"/>
</dbReference>
<keyword evidence="8 17" id="KW-0812">Transmembrane</keyword>
<keyword evidence="6" id="KW-0813">Transport</keyword>
<comment type="function">
    <text evidence="1">Accessory subunit of the mitochondrial membrane respiratory chain NADH dehydrogenase (Complex I), that is believed not to be involved in catalysis. Complex I functions in the transfer of electrons from NADH to the respiratory chain. The immediate electron acceptor for the enzyme is believed to be ubiquinone.</text>
</comment>
<evidence type="ECO:0000256" key="8">
    <source>
        <dbReference type="ARBA" id="ARBA00022692"/>
    </source>
</evidence>
<evidence type="ECO:0000256" key="11">
    <source>
        <dbReference type="ARBA" id="ARBA00022982"/>
    </source>
</evidence>
<evidence type="ECO:0000256" key="1">
    <source>
        <dbReference type="ARBA" id="ARBA00003195"/>
    </source>
</evidence>
<comment type="subcellular location">
    <subcellularLocation>
        <location evidence="2">Mitochondrion inner membrane</location>
        <topology evidence="2">Single-pass membrane protein</topology>
    </subcellularLocation>
</comment>
<keyword evidence="9" id="KW-0999">Mitochondrion inner membrane</keyword>
<evidence type="ECO:0000256" key="4">
    <source>
        <dbReference type="ARBA" id="ARBA00011533"/>
    </source>
</evidence>
<reference evidence="20" key="2">
    <citation type="journal article" date="2007" name="PLoS Biol.">
        <title>Survey sequencing and comparative analysis of the elephant shark (Callorhinchus milii) genome.</title>
        <authorList>
            <person name="Venkatesh B."/>
            <person name="Kirkness E.F."/>
            <person name="Loh Y.H."/>
            <person name="Halpern A.L."/>
            <person name="Lee A.P."/>
            <person name="Johnson J."/>
            <person name="Dandona N."/>
            <person name="Viswanathan L.D."/>
            <person name="Tay A."/>
            <person name="Venter J.C."/>
            <person name="Strausberg R.L."/>
            <person name="Brenner S."/>
        </authorList>
    </citation>
    <scope>NUCLEOTIDE SEQUENCE [LARGE SCALE GENOMIC DNA]</scope>
</reference>
<dbReference type="PANTHER" id="PTHR17097:SF0">
    <property type="entry name" value="NADH DEHYDROGENASE [UBIQUINONE] 1 SUBUNIT C1, MITOCHONDRIAL"/>
    <property type="match status" value="1"/>
</dbReference>
<evidence type="ECO:0000256" key="15">
    <source>
        <dbReference type="ARBA" id="ARBA00030166"/>
    </source>
</evidence>
<evidence type="ECO:0000256" key="9">
    <source>
        <dbReference type="ARBA" id="ARBA00022792"/>
    </source>
</evidence>
<evidence type="ECO:0000256" key="14">
    <source>
        <dbReference type="ARBA" id="ARBA00023136"/>
    </source>
</evidence>
<evidence type="ECO:0000256" key="10">
    <source>
        <dbReference type="ARBA" id="ARBA00022946"/>
    </source>
</evidence>
<reference evidence="20" key="1">
    <citation type="journal article" date="2006" name="Science">
        <title>Ancient noncoding elements conserved in the human genome.</title>
        <authorList>
            <person name="Venkatesh B."/>
            <person name="Kirkness E.F."/>
            <person name="Loh Y.H."/>
            <person name="Halpern A.L."/>
            <person name="Lee A.P."/>
            <person name="Johnson J."/>
            <person name="Dandona N."/>
            <person name="Viswanathan L.D."/>
            <person name="Tay A."/>
            <person name="Venter J.C."/>
            <person name="Strausberg R.L."/>
            <person name="Brenner S."/>
        </authorList>
    </citation>
    <scope>NUCLEOTIDE SEQUENCE [LARGE SCALE GENOMIC DNA]</scope>
</reference>
<dbReference type="OMA" id="NEHQAEY"/>
<dbReference type="GeneID" id="103181302"/>
<dbReference type="OrthoDB" id="9900059at2759"/>
<keyword evidence="14 17" id="KW-0472">Membrane</keyword>
<dbReference type="Pfam" id="PF15088">
    <property type="entry name" value="NADH_dh_m_C1"/>
    <property type="match status" value="1"/>
</dbReference>
<reference evidence="19" key="5">
    <citation type="submission" date="2025-05" db="UniProtKB">
        <authorList>
            <consortium name="Ensembl"/>
        </authorList>
    </citation>
    <scope>IDENTIFICATION</scope>
</reference>
<name>K4FU01_CALMI</name>
<evidence type="ECO:0000313" key="19">
    <source>
        <dbReference type="Ensembl" id="ENSCMIP00000000267.1"/>
    </source>
</evidence>
<dbReference type="RefSeq" id="XP_007895876.1">
    <property type="nucleotide sequence ID" value="XM_007897685.2"/>
</dbReference>
<dbReference type="PANTHER" id="PTHR17097">
    <property type="entry name" value="NADH-UBIQUINONE OXIDOREDUCTASE KFYI SUBUNIT"/>
    <property type="match status" value="1"/>
</dbReference>
<keyword evidence="10" id="KW-0809">Transit peptide</keyword>
<keyword evidence="20" id="KW-1185">Reference proteome</keyword>
<evidence type="ECO:0000313" key="20">
    <source>
        <dbReference type="Proteomes" id="UP000314986"/>
    </source>
</evidence>
<organism evidence="18">
    <name type="scientific">Callorhinchus milii</name>
    <name type="common">Ghost shark</name>
    <dbReference type="NCBI Taxonomy" id="7868"/>
    <lineage>
        <taxon>Eukaryota</taxon>
        <taxon>Metazoa</taxon>
        <taxon>Chordata</taxon>
        <taxon>Craniata</taxon>
        <taxon>Vertebrata</taxon>
        <taxon>Chondrichthyes</taxon>
        <taxon>Holocephali</taxon>
        <taxon>Chimaeriformes</taxon>
        <taxon>Callorhinchidae</taxon>
        <taxon>Callorhinchus</taxon>
    </lineage>
</organism>
<dbReference type="Ensembl" id="ENSCMIT00000000300.1">
    <property type="protein sequence ID" value="ENSCMIP00000000267.1"/>
    <property type="gene ID" value="ENSCMIG00000000194.1"/>
</dbReference>
<evidence type="ECO:0000256" key="5">
    <source>
        <dbReference type="ARBA" id="ARBA00016767"/>
    </source>
</evidence>
<comment type="similarity">
    <text evidence="3">Belongs to the complex I NDUFC1 subunit family.</text>
</comment>
<keyword evidence="13" id="KW-0496">Mitochondrion</keyword>
<comment type="subunit">
    <text evidence="4">Complex I is composed of 45 different subunits.</text>
</comment>
<protein>
    <recommendedName>
        <fullName evidence="5">NADH dehydrogenase [ubiquinone] 1 subunit C1, mitochondrial</fullName>
    </recommendedName>
    <alternativeName>
        <fullName evidence="15">Complex I-KFYI</fullName>
    </alternativeName>
    <alternativeName>
        <fullName evidence="16">NADH-ubiquinone oxidoreductase KFYI subunit</fullName>
    </alternativeName>
</protein>
<sequence length="72" mass="8271">MMMVTVTRGLFRSAAVCHMFTRSAFTATKPDYTKPNWLRVGLAFGTSIAIWTLLFKQHDDDVKEYNRLNGIE</sequence>